<dbReference type="InterPro" id="IPR002583">
    <property type="entry name" value="Ribosomal_bS20"/>
</dbReference>
<comment type="function">
    <text evidence="7">Binds directly to 16S ribosomal RNA.</text>
</comment>
<dbReference type="PANTHER" id="PTHR33398">
    <property type="entry name" value="30S RIBOSOMAL PROTEIN S20"/>
    <property type="match status" value="1"/>
</dbReference>
<evidence type="ECO:0000256" key="8">
    <source>
        <dbReference type="SAM" id="MobiDB-lite"/>
    </source>
</evidence>
<name>A0A1G1Z6W8_9BACT</name>
<dbReference type="HAMAP" id="MF_00500">
    <property type="entry name" value="Ribosomal_bS20"/>
    <property type="match status" value="1"/>
</dbReference>
<evidence type="ECO:0000256" key="7">
    <source>
        <dbReference type="HAMAP-Rule" id="MF_00500"/>
    </source>
</evidence>
<keyword evidence="2 7" id="KW-0699">rRNA-binding</keyword>
<dbReference type="Pfam" id="PF01649">
    <property type="entry name" value="Ribosomal_S20p"/>
    <property type="match status" value="1"/>
</dbReference>
<feature type="region of interest" description="Disordered" evidence="8">
    <location>
        <begin position="69"/>
        <end position="91"/>
    </location>
</feature>
<dbReference type="PANTHER" id="PTHR33398:SF1">
    <property type="entry name" value="SMALL RIBOSOMAL SUBUNIT PROTEIN BS20C"/>
    <property type="match status" value="1"/>
</dbReference>
<dbReference type="AlphaFoldDB" id="A0A1G1Z6W8"/>
<dbReference type="Gene3D" id="1.20.58.110">
    <property type="entry name" value="Ribosomal protein S20"/>
    <property type="match status" value="1"/>
</dbReference>
<dbReference type="GO" id="GO:0070181">
    <property type="term" value="F:small ribosomal subunit rRNA binding"/>
    <property type="evidence" value="ECO:0007669"/>
    <property type="project" value="TreeGrafter"/>
</dbReference>
<organism evidence="9 10">
    <name type="scientific">Candidatus Colwellbacteria bacterium RIFCSPHIGHO2_12_FULL_44_17</name>
    <dbReference type="NCBI Taxonomy" id="1797689"/>
    <lineage>
        <taxon>Bacteria</taxon>
        <taxon>Candidatus Colwelliibacteriota</taxon>
    </lineage>
</organism>
<dbReference type="GO" id="GO:0003735">
    <property type="term" value="F:structural constituent of ribosome"/>
    <property type="evidence" value="ECO:0007669"/>
    <property type="project" value="InterPro"/>
</dbReference>
<dbReference type="NCBIfam" id="TIGR00029">
    <property type="entry name" value="S20"/>
    <property type="match status" value="1"/>
</dbReference>
<keyword evidence="4 7" id="KW-0689">Ribosomal protein</keyword>
<accession>A0A1G1Z6W8</accession>
<dbReference type="STRING" id="1797689.A3F24_00895"/>
<feature type="compositionally biased region" description="Basic residues" evidence="8">
    <location>
        <begin position="12"/>
        <end position="22"/>
    </location>
</feature>
<dbReference type="SUPFAM" id="SSF46992">
    <property type="entry name" value="Ribosomal protein S20"/>
    <property type="match status" value="1"/>
</dbReference>
<protein>
    <recommendedName>
        <fullName evidence="6 7">Small ribosomal subunit protein bS20</fullName>
    </recommendedName>
</protein>
<dbReference type="EMBL" id="MHIX01000012">
    <property type="protein sequence ID" value="OGY59630.1"/>
    <property type="molecule type" value="Genomic_DNA"/>
</dbReference>
<comment type="caution">
    <text evidence="9">The sequence shown here is derived from an EMBL/GenBank/DDBJ whole genome shotgun (WGS) entry which is preliminary data.</text>
</comment>
<evidence type="ECO:0000313" key="10">
    <source>
        <dbReference type="Proteomes" id="UP000178515"/>
    </source>
</evidence>
<reference evidence="9 10" key="1">
    <citation type="journal article" date="2016" name="Nat. Commun.">
        <title>Thousands of microbial genomes shed light on interconnected biogeochemical processes in an aquifer system.</title>
        <authorList>
            <person name="Anantharaman K."/>
            <person name="Brown C.T."/>
            <person name="Hug L.A."/>
            <person name="Sharon I."/>
            <person name="Castelle C.J."/>
            <person name="Probst A.J."/>
            <person name="Thomas B.C."/>
            <person name="Singh A."/>
            <person name="Wilkins M.J."/>
            <person name="Karaoz U."/>
            <person name="Brodie E.L."/>
            <person name="Williams K.H."/>
            <person name="Hubbard S.S."/>
            <person name="Banfield J.F."/>
        </authorList>
    </citation>
    <scope>NUCLEOTIDE SEQUENCE [LARGE SCALE GENOMIC DNA]</scope>
</reference>
<keyword evidence="3 7" id="KW-0694">RNA-binding</keyword>
<proteinExistence type="inferred from homology"/>
<evidence type="ECO:0000256" key="6">
    <source>
        <dbReference type="ARBA" id="ARBA00035136"/>
    </source>
</evidence>
<feature type="region of interest" description="Disordered" evidence="8">
    <location>
        <begin position="1"/>
        <end position="28"/>
    </location>
</feature>
<evidence type="ECO:0000256" key="3">
    <source>
        <dbReference type="ARBA" id="ARBA00022884"/>
    </source>
</evidence>
<evidence type="ECO:0000256" key="4">
    <source>
        <dbReference type="ARBA" id="ARBA00022980"/>
    </source>
</evidence>
<gene>
    <name evidence="7" type="primary">rpsT</name>
    <name evidence="9" type="ORF">A3F24_00895</name>
</gene>
<dbReference type="InterPro" id="IPR036510">
    <property type="entry name" value="Ribosomal_bS20_sf"/>
</dbReference>
<dbReference type="GO" id="GO:0005829">
    <property type="term" value="C:cytosol"/>
    <property type="evidence" value="ECO:0007669"/>
    <property type="project" value="TreeGrafter"/>
</dbReference>
<evidence type="ECO:0000256" key="2">
    <source>
        <dbReference type="ARBA" id="ARBA00022730"/>
    </source>
</evidence>
<dbReference type="GO" id="GO:0006412">
    <property type="term" value="P:translation"/>
    <property type="evidence" value="ECO:0007669"/>
    <property type="project" value="UniProtKB-UniRule"/>
</dbReference>
<evidence type="ECO:0000313" key="9">
    <source>
        <dbReference type="EMBL" id="OGY59630.1"/>
    </source>
</evidence>
<comment type="similarity">
    <text evidence="1 7">Belongs to the bacterial ribosomal protein bS20 family.</text>
</comment>
<dbReference type="GO" id="GO:0015935">
    <property type="term" value="C:small ribosomal subunit"/>
    <property type="evidence" value="ECO:0007669"/>
    <property type="project" value="TreeGrafter"/>
</dbReference>
<dbReference type="Proteomes" id="UP000178515">
    <property type="component" value="Unassembled WGS sequence"/>
</dbReference>
<evidence type="ECO:0000256" key="5">
    <source>
        <dbReference type="ARBA" id="ARBA00023274"/>
    </source>
</evidence>
<keyword evidence="5 7" id="KW-0687">Ribonucleoprotein</keyword>
<sequence length="91" mass="10495">MPKIKSAEKALRQNKLHRARNLKQKDEVKKTIKEYKKLVSQKDMEGANKKLSEVYAKLDKAAKRNIVRKNTASRLKSRLTQLKARSSKTSS</sequence>
<evidence type="ECO:0000256" key="1">
    <source>
        <dbReference type="ARBA" id="ARBA00007634"/>
    </source>
</evidence>
<feature type="compositionally biased region" description="Basic and acidic residues" evidence="8">
    <location>
        <begin position="1"/>
        <end position="11"/>
    </location>
</feature>